<organism evidence="1 2">
    <name type="scientific">Streptomyces himalayensis subsp. aureolus</name>
    <dbReference type="NCBI Taxonomy" id="2758039"/>
    <lineage>
        <taxon>Bacteria</taxon>
        <taxon>Bacillati</taxon>
        <taxon>Actinomycetota</taxon>
        <taxon>Actinomycetes</taxon>
        <taxon>Kitasatosporales</taxon>
        <taxon>Streptomycetaceae</taxon>
        <taxon>Streptomyces</taxon>
        <taxon>Streptomyces himalayensis</taxon>
    </lineage>
</organism>
<accession>A0A7W2D5T8</accession>
<dbReference type="Proteomes" id="UP000586976">
    <property type="component" value="Unassembled WGS sequence"/>
</dbReference>
<sequence>MNEATSLQQLVDALRRDRRRGPYAGHREYVATAWAVDEAAGRLLETGNAAEAARRLRTAVDRVTRALMYLDDSSGSCGDALRALTTRYAQALTAAPPKNPQALANWIAATVFDGPGWPDIPLRDFAPALGERGARQLTDLVEQRADDPGRADDWGTAFGVQYLREQLAEISGDTDHYVEVLAQSLTGPDQYVKIVRTLRAADRPQDALVWAHRGLAAHPPTPLTPQLTDELVALLIADGQSEQALAVRRDVFARTPLASSFSSLAKTAEQLGHPETITWALDLMRTRLRDHPALVTELITCLRASGLDEEAWKTAVNHLDDLSKYTLQTLLEKRRGTRPADTVVPYRKLVDLYLADNGNKYRYQYAVRHLKTLRDIHRGLGTEPEFALYLEELRAAHRRKTSFLTLLDKAGLGRAHQGRAHQE</sequence>
<comment type="caution">
    <text evidence="1">The sequence shown here is derived from an EMBL/GenBank/DDBJ whole genome shotgun (WGS) entry which is preliminary data.</text>
</comment>
<dbReference type="Pfam" id="PF21810">
    <property type="entry name" value="DUF6880"/>
    <property type="match status" value="1"/>
</dbReference>
<dbReference type="AlphaFoldDB" id="A0A7W2D5T8"/>
<evidence type="ECO:0000313" key="1">
    <source>
        <dbReference type="EMBL" id="MBA4865302.1"/>
    </source>
</evidence>
<dbReference type="InterPro" id="IPR049245">
    <property type="entry name" value="DUF6880"/>
</dbReference>
<dbReference type="EMBL" id="JACEQY010000039">
    <property type="protein sequence ID" value="MBA4865302.1"/>
    <property type="molecule type" value="Genomic_DNA"/>
</dbReference>
<protein>
    <submittedName>
        <fullName evidence="1">Uncharacterized protein</fullName>
    </submittedName>
</protein>
<name>A0A7W2D5T8_9ACTN</name>
<keyword evidence="2" id="KW-1185">Reference proteome</keyword>
<gene>
    <name evidence="1" type="ORF">H1V43_28955</name>
</gene>
<dbReference type="RefSeq" id="WP_181866828.1">
    <property type="nucleotide sequence ID" value="NZ_JACEQY010000039.1"/>
</dbReference>
<reference evidence="1 2" key="1">
    <citation type="submission" date="2020-07" db="EMBL/GenBank/DDBJ databases">
        <title>Streptomyces isolated from Indian soil.</title>
        <authorList>
            <person name="Mandal S."/>
            <person name="Maiti P.K."/>
        </authorList>
    </citation>
    <scope>NUCLEOTIDE SEQUENCE [LARGE SCALE GENOMIC DNA]</scope>
    <source>
        <strain evidence="1 2">PSKA54</strain>
    </source>
</reference>
<proteinExistence type="predicted"/>
<evidence type="ECO:0000313" key="2">
    <source>
        <dbReference type="Proteomes" id="UP000586976"/>
    </source>
</evidence>